<dbReference type="GO" id="GO:0000139">
    <property type="term" value="C:Golgi membrane"/>
    <property type="evidence" value="ECO:0007669"/>
    <property type="project" value="InterPro"/>
</dbReference>
<reference evidence="1 2" key="1">
    <citation type="submission" date="2018-06" db="EMBL/GenBank/DDBJ databases">
        <title>Genome Sequence of the Brown Rot Fungal Pathogen Monilinia fructigena.</title>
        <authorList>
            <person name="Landi L."/>
            <person name="De Miccolis Angelini R.M."/>
            <person name="Pollastro S."/>
            <person name="Abate D."/>
            <person name="Faretra F."/>
            <person name="Romanazzi G."/>
        </authorList>
    </citation>
    <scope>NUCLEOTIDE SEQUENCE [LARGE SCALE GENOMIC DNA]</scope>
    <source>
        <strain evidence="1 2">Mfrg269</strain>
    </source>
</reference>
<dbReference type="PANTHER" id="PTHR31410:SF1">
    <property type="entry name" value="POST-GPI ATTACHMENT TO PROTEINS FACTOR 4"/>
    <property type="match status" value="1"/>
</dbReference>
<dbReference type="AlphaFoldDB" id="A0A395IGC7"/>
<dbReference type="InterPro" id="IPR029675">
    <property type="entry name" value="PGAP4"/>
</dbReference>
<sequence length="193" mass="22301">MQDRNEGRQYIDAALGTMVNGLSEEERRRLWVYVLFADMDPSVHPLWGEECLGRVVDEHGGYELSDEKKMWLGDLMTQREWQIKGVFDYAYALNHCYNTYAPYIAIFEDDIIFAQDWFSRTISALSQTDLMIEEFAGKEGLERLALGKQVAQHVGAKSSRGNNQMNAMSTWAFHFEEYDKVSILPGRNIELLE</sequence>
<proteinExistence type="predicted"/>
<dbReference type="GO" id="GO:0006506">
    <property type="term" value="P:GPI anchor biosynthetic process"/>
    <property type="evidence" value="ECO:0007669"/>
    <property type="project" value="InterPro"/>
</dbReference>
<keyword evidence="2" id="KW-1185">Reference proteome</keyword>
<evidence type="ECO:0000313" key="2">
    <source>
        <dbReference type="Proteomes" id="UP000249056"/>
    </source>
</evidence>
<dbReference type="OrthoDB" id="2016523at2759"/>
<organism evidence="1 2">
    <name type="scientific">Monilinia fructigena</name>
    <dbReference type="NCBI Taxonomy" id="38457"/>
    <lineage>
        <taxon>Eukaryota</taxon>
        <taxon>Fungi</taxon>
        <taxon>Dikarya</taxon>
        <taxon>Ascomycota</taxon>
        <taxon>Pezizomycotina</taxon>
        <taxon>Leotiomycetes</taxon>
        <taxon>Helotiales</taxon>
        <taxon>Sclerotiniaceae</taxon>
        <taxon>Monilinia</taxon>
    </lineage>
</organism>
<dbReference type="PANTHER" id="PTHR31410">
    <property type="entry name" value="TRANSMEMBRANE PROTEIN 246"/>
    <property type="match status" value="1"/>
</dbReference>
<name>A0A395IGC7_9HELO</name>
<protein>
    <submittedName>
        <fullName evidence="1">Uncharacterized protein</fullName>
    </submittedName>
</protein>
<evidence type="ECO:0000313" key="1">
    <source>
        <dbReference type="EMBL" id="RAL59417.1"/>
    </source>
</evidence>
<accession>A0A395IGC7</accession>
<gene>
    <name evidence="1" type="ORF">DID88_006791</name>
</gene>
<dbReference type="Proteomes" id="UP000249056">
    <property type="component" value="Unassembled WGS sequence"/>
</dbReference>
<dbReference type="GO" id="GO:0016757">
    <property type="term" value="F:glycosyltransferase activity"/>
    <property type="evidence" value="ECO:0007669"/>
    <property type="project" value="InterPro"/>
</dbReference>
<comment type="caution">
    <text evidence="1">The sequence shown here is derived from an EMBL/GenBank/DDBJ whole genome shotgun (WGS) entry which is preliminary data.</text>
</comment>
<dbReference type="EMBL" id="QKRW01000053">
    <property type="protein sequence ID" value="RAL59417.1"/>
    <property type="molecule type" value="Genomic_DNA"/>
</dbReference>